<dbReference type="InterPro" id="IPR012094">
    <property type="entry name" value="tRNA_Ile_lys_synt"/>
</dbReference>
<dbReference type="Pfam" id="PF11734">
    <property type="entry name" value="TilS_C"/>
    <property type="match status" value="1"/>
</dbReference>
<proteinExistence type="inferred from homology"/>
<dbReference type="Proteomes" id="UP001140978">
    <property type="component" value="Unassembled WGS sequence"/>
</dbReference>
<evidence type="ECO:0000259" key="9">
    <source>
        <dbReference type="SMART" id="SM00977"/>
    </source>
</evidence>
<dbReference type="Gene3D" id="3.40.50.620">
    <property type="entry name" value="HUPs"/>
    <property type="match status" value="1"/>
</dbReference>
<evidence type="ECO:0000256" key="1">
    <source>
        <dbReference type="ARBA" id="ARBA00004496"/>
    </source>
</evidence>
<evidence type="ECO:0000256" key="4">
    <source>
        <dbReference type="ARBA" id="ARBA00022694"/>
    </source>
</evidence>
<comment type="subcellular location">
    <subcellularLocation>
        <location evidence="1 8">Cytoplasm</location>
    </subcellularLocation>
</comment>
<evidence type="ECO:0000256" key="5">
    <source>
        <dbReference type="ARBA" id="ARBA00022741"/>
    </source>
</evidence>
<feature type="domain" description="Lysidine-tRNA(Ile) synthetase C-terminal" evidence="9">
    <location>
        <begin position="367"/>
        <end position="436"/>
    </location>
</feature>
<dbReference type="Pfam" id="PF09179">
    <property type="entry name" value="TilS"/>
    <property type="match status" value="1"/>
</dbReference>
<evidence type="ECO:0000313" key="10">
    <source>
        <dbReference type="EMBL" id="MDE1347885.1"/>
    </source>
</evidence>
<dbReference type="EC" id="6.3.4.19" evidence="8"/>
<evidence type="ECO:0000256" key="2">
    <source>
        <dbReference type="ARBA" id="ARBA00022490"/>
    </source>
</evidence>
<dbReference type="InterPro" id="IPR012795">
    <property type="entry name" value="tRNA_Ile_lys_synt_N"/>
</dbReference>
<evidence type="ECO:0000313" key="12">
    <source>
        <dbReference type="Proteomes" id="UP001140978"/>
    </source>
</evidence>
<dbReference type="InterPro" id="IPR014729">
    <property type="entry name" value="Rossmann-like_a/b/a_fold"/>
</dbReference>
<evidence type="ECO:0000256" key="6">
    <source>
        <dbReference type="ARBA" id="ARBA00022840"/>
    </source>
</evidence>
<dbReference type="SUPFAM" id="SSF52402">
    <property type="entry name" value="Adenine nucleotide alpha hydrolases-like"/>
    <property type="match status" value="1"/>
</dbReference>
<dbReference type="GO" id="GO:0005737">
    <property type="term" value="C:cytoplasm"/>
    <property type="evidence" value="ECO:0007669"/>
    <property type="project" value="UniProtKB-SubCell"/>
</dbReference>
<dbReference type="Pfam" id="PF01171">
    <property type="entry name" value="ATP_bind_3"/>
    <property type="match status" value="1"/>
</dbReference>
<evidence type="ECO:0000313" key="11">
    <source>
        <dbReference type="EMBL" id="WGK84685.1"/>
    </source>
</evidence>
<comment type="catalytic activity">
    <reaction evidence="7 8">
        <text>cytidine(34) in tRNA(Ile2) + L-lysine + ATP = lysidine(34) in tRNA(Ile2) + AMP + diphosphate + H(+)</text>
        <dbReference type="Rhea" id="RHEA:43744"/>
        <dbReference type="Rhea" id="RHEA-COMP:10625"/>
        <dbReference type="Rhea" id="RHEA-COMP:10670"/>
        <dbReference type="ChEBI" id="CHEBI:15378"/>
        <dbReference type="ChEBI" id="CHEBI:30616"/>
        <dbReference type="ChEBI" id="CHEBI:32551"/>
        <dbReference type="ChEBI" id="CHEBI:33019"/>
        <dbReference type="ChEBI" id="CHEBI:82748"/>
        <dbReference type="ChEBI" id="CHEBI:83665"/>
        <dbReference type="ChEBI" id="CHEBI:456215"/>
        <dbReference type="EC" id="6.3.4.19"/>
    </reaction>
</comment>
<dbReference type="GO" id="GO:0006400">
    <property type="term" value="P:tRNA modification"/>
    <property type="evidence" value="ECO:0007669"/>
    <property type="project" value="UniProtKB-UniRule"/>
</dbReference>
<keyword evidence="5 8" id="KW-0547">Nucleotide-binding</keyword>
<dbReference type="PANTHER" id="PTHR43033:SF1">
    <property type="entry name" value="TRNA(ILE)-LYSIDINE SYNTHASE-RELATED"/>
    <property type="match status" value="1"/>
</dbReference>
<organism evidence="10 12">
    <name type="scientific">Vibrio aestuarianus</name>
    <dbReference type="NCBI Taxonomy" id="28171"/>
    <lineage>
        <taxon>Bacteria</taxon>
        <taxon>Pseudomonadati</taxon>
        <taxon>Pseudomonadota</taxon>
        <taxon>Gammaproteobacteria</taxon>
        <taxon>Vibrionales</taxon>
        <taxon>Vibrionaceae</taxon>
        <taxon>Vibrio</taxon>
    </lineage>
</organism>
<gene>
    <name evidence="8 10" type="primary">tilS</name>
    <name evidence="10" type="ORF">L9X51_15820</name>
    <name evidence="11" type="ORF">PYE67_09885</name>
</gene>
<evidence type="ECO:0000256" key="7">
    <source>
        <dbReference type="ARBA" id="ARBA00048539"/>
    </source>
</evidence>
<evidence type="ECO:0000313" key="13">
    <source>
        <dbReference type="Proteomes" id="UP001241226"/>
    </source>
</evidence>
<name>A0A9X4FDH0_9VIBR</name>
<dbReference type="SMART" id="SM00977">
    <property type="entry name" value="TilS_C"/>
    <property type="match status" value="1"/>
</dbReference>
<dbReference type="CDD" id="cd01992">
    <property type="entry name" value="TilS_N"/>
    <property type="match status" value="1"/>
</dbReference>
<dbReference type="EMBL" id="CP118711">
    <property type="protein sequence ID" value="WGK84685.1"/>
    <property type="molecule type" value="Genomic_DNA"/>
</dbReference>
<accession>A0A9X4FDH0</accession>
<dbReference type="InterPro" id="IPR012796">
    <property type="entry name" value="Lysidine-tRNA-synth_C"/>
</dbReference>
<dbReference type="RefSeq" id="WP_261927296.1">
    <property type="nucleotide sequence ID" value="NZ_CALYLG010000277.1"/>
</dbReference>
<feature type="binding site" evidence="8">
    <location>
        <begin position="27"/>
        <end position="32"/>
    </location>
    <ligand>
        <name>ATP</name>
        <dbReference type="ChEBI" id="CHEBI:30616"/>
    </ligand>
</feature>
<keyword evidence="4 8" id="KW-0819">tRNA processing</keyword>
<sequence length="438" mass="49455">MTELYSIFSQTIKRYYQPTGKLVLGFSGGVDSRVLLELLAQYKESHDCECCAVYVHHGLSENADRWAEQCQLWAQALAIPFFIETVKLDQNSGESIESLARAARYQALAKHITKHDLLLTGQHADDQIETFLLALKRGSGPKGLSSMAQRMPFGDGSIVRPLLSATRAQIEAYAQLKQLEWVEDESNQDTRFDRNFIRHQVTPVLTQRWPHFQQAVARSAELCAQQQLLLEELLQGELHSAQIPNGSLSIHHLSLHSELARSQLLRMWLAALGEPMPSKEHLAIIWNQVALARLDANPCLKLGDSEIRRFDQKLYCVQTQQDVSQWQAPIGLNQAVELPDGLGVLHLKALEQDNQGGIALAGKSQELWISFDPQGLSACPVGRVGRRKLKKLFQEYGVPSWLRRRTPILMYRDQVVAVANLFIDRDFSGQDCELSWDK</sequence>
<evidence type="ECO:0000256" key="8">
    <source>
        <dbReference type="HAMAP-Rule" id="MF_01161"/>
    </source>
</evidence>
<dbReference type="Gene3D" id="1.20.59.20">
    <property type="match status" value="1"/>
</dbReference>
<keyword evidence="2 8" id="KW-0963">Cytoplasm</keyword>
<dbReference type="GO" id="GO:0032267">
    <property type="term" value="F:tRNA(Ile)-lysidine synthase activity"/>
    <property type="evidence" value="ECO:0007669"/>
    <property type="project" value="UniProtKB-EC"/>
</dbReference>
<reference evidence="10 13" key="1">
    <citation type="submission" date="2022-02" db="EMBL/GenBank/DDBJ databases">
        <title>Emergence and expansion in Europe of a Vibrio aestuarianus clonal complex pathogenic for oysters.</title>
        <authorList>
            <person name="Mesnil A."/>
            <person name="Travers M.-A."/>
        </authorList>
    </citation>
    <scope>NUCLEOTIDE SEQUENCE</scope>
    <source>
        <strain evidence="10">19_064_15T1</strain>
        <strain evidence="11 13">U17</strain>
    </source>
</reference>
<comment type="similarity">
    <text evidence="8">Belongs to the tRNA(Ile)-lysidine synthase family.</text>
</comment>
<protein>
    <recommendedName>
        <fullName evidence="8">tRNA(Ile)-lysidine synthase</fullName>
        <ecNumber evidence="8">6.3.4.19</ecNumber>
    </recommendedName>
    <alternativeName>
        <fullName evidence="8">tRNA(Ile)-2-lysyl-cytidine synthase</fullName>
    </alternativeName>
    <alternativeName>
        <fullName evidence="8">tRNA(Ile)-lysidine synthetase</fullName>
    </alternativeName>
</protein>
<dbReference type="PANTHER" id="PTHR43033">
    <property type="entry name" value="TRNA(ILE)-LYSIDINE SYNTHASE-RELATED"/>
    <property type="match status" value="1"/>
</dbReference>
<keyword evidence="6 8" id="KW-0067">ATP-binding</keyword>
<dbReference type="GO" id="GO:0005524">
    <property type="term" value="F:ATP binding"/>
    <property type="evidence" value="ECO:0007669"/>
    <property type="project" value="UniProtKB-UniRule"/>
</dbReference>
<dbReference type="HAMAP" id="MF_01161">
    <property type="entry name" value="tRNA_Ile_lys_synt"/>
    <property type="match status" value="1"/>
</dbReference>
<comment type="function">
    <text evidence="8">Ligates lysine onto the cytidine present at position 34 of the AUA codon-specific tRNA(Ile) that contains the anticodon CAU, in an ATP-dependent manner. Cytidine is converted to lysidine, thus changing the amino acid specificity of the tRNA from methionine to isoleucine.</text>
</comment>
<dbReference type="NCBIfam" id="TIGR02432">
    <property type="entry name" value="lysidine_TilS_N"/>
    <property type="match status" value="1"/>
</dbReference>
<comment type="domain">
    <text evidence="8">The N-terminal region contains the highly conserved SGGXDS motif, predicted to be a P-loop motif involved in ATP binding.</text>
</comment>
<dbReference type="SUPFAM" id="SSF56037">
    <property type="entry name" value="PheT/TilS domain"/>
    <property type="match status" value="1"/>
</dbReference>
<dbReference type="NCBIfam" id="TIGR02433">
    <property type="entry name" value="lysidine_TilS_C"/>
    <property type="match status" value="1"/>
</dbReference>
<dbReference type="InterPro" id="IPR015262">
    <property type="entry name" value="tRNA_Ile_lys_synt_subst-bd"/>
</dbReference>
<keyword evidence="3 8" id="KW-0436">Ligase</keyword>
<dbReference type="Proteomes" id="UP001241226">
    <property type="component" value="Chromosome 1"/>
</dbReference>
<evidence type="ECO:0000256" key="3">
    <source>
        <dbReference type="ARBA" id="ARBA00022598"/>
    </source>
</evidence>
<dbReference type="SUPFAM" id="SSF82829">
    <property type="entry name" value="MesJ substrate recognition domain-like"/>
    <property type="match status" value="1"/>
</dbReference>
<dbReference type="InterPro" id="IPR011063">
    <property type="entry name" value="TilS/TtcA_N"/>
</dbReference>
<dbReference type="EMBL" id="JAKNAX010000059">
    <property type="protein sequence ID" value="MDE1347885.1"/>
    <property type="molecule type" value="Genomic_DNA"/>
</dbReference>
<dbReference type="AlphaFoldDB" id="A0A9X4FDH0"/>